<dbReference type="RefSeq" id="XP_005784936.1">
    <property type="nucleotide sequence ID" value="XM_005784879.1"/>
</dbReference>
<keyword evidence="5" id="KW-0347">Helicase</keyword>
<protein>
    <submittedName>
        <fullName evidence="12">Uncharacterized protein</fullName>
    </submittedName>
</protein>
<dbReference type="STRING" id="2903.R1DC86"/>
<keyword evidence="7" id="KW-0067">ATP-binding</keyword>
<evidence type="ECO:0000259" key="10">
    <source>
        <dbReference type="PROSITE" id="PS51192"/>
    </source>
</evidence>
<dbReference type="PROSITE" id="PS50089">
    <property type="entry name" value="ZF_RING_2"/>
    <property type="match status" value="1"/>
</dbReference>
<dbReference type="GO" id="GO:0008094">
    <property type="term" value="F:ATP-dependent activity, acting on DNA"/>
    <property type="evidence" value="ECO:0007669"/>
    <property type="project" value="TreeGrafter"/>
</dbReference>
<dbReference type="InterPro" id="IPR013083">
    <property type="entry name" value="Znf_RING/FYVE/PHD"/>
</dbReference>
<dbReference type="Gene3D" id="3.40.50.10810">
    <property type="entry name" value="Tandem AAA-ATPase domain"/>
    <property type="match status" value="1"/>
</dbReference>
<organism evidence="12 13">
    <name type="scientific">Emiliania huxleyi (strain CCMP1516)</name>
    <dbReference type="NCBI Taxonomy" id="280463"/>
    <lineage>
        <taxon>Eukaryota</taxon>
        <taxon>Haptista</taxon>
        <taxon>Haptophyta</taxon>
        <taxon>Prymnesiophyceae</taxon>
        <taxon>Isochrysidales</taxon>
        <taxon>Noelaerhabdaceae</taxon>
        <taxon>Emiliania</taxon>
    </lineage>
</organism>
<dbReference type="Pfam" id="PF13445">
    <property type="entry name" value="zf-RING_UBOX"/>
    <property type="match status" value="1"/>
</dbReference>
<dbReference type="PROSITE" id="PS00518">
    <property type="entry name" value="ZF_RING_1"/>
    <property type="match status" value="1"/>
</dbReference>
<dbReference type="GeneID" id="17277780"/>
<keyword evidence="4" id="KW-0378">Hydrolase</keyword>
<dbReference type="OMA" id="GQECISK"/>
<dbReference type="CDD" id="cd18008">
    <property type="entry name" value="DEXDc_SHPRH-like"/>
    <property type="match status" value="1"/>
</dbReference>
<dbReference type="Proteomes" id="UP000013827">
    <property type="component" value="Unassembled WGS sequence"/>
</dbReference>
<dbReference type="GO" id="GO:0006281">
    <property type="term" value="P:DNA repair"/>
    <property type="evidence" value="ECO:0007669"/>
    <property type="project" value="TreeGrafter"/>
</dbReference>
<evidence type="ECO:0000256" key="3">
    <source>
        <dbReference type="ARBA" id="ARBA00022771"/>
    </source>
</evidence>
<dbReference type="InterPro" id="IPR027417">
    <property type="entry name" value="P-loop_NTPase"/>
</dbReference>
<dbReference type="GO" id="GO:0005634">
    <property type="term" value="C:nucleus"/>
    <property type="evidence" value="ECO:0007669"/>
    <property type="project" value="TreeGrafter"/>
</dbReference>
<dbReference type="AlphaFoldDB" id="A0A0D3K9S2"/>
<name>A0A0D3K9S2_EMIH1</name>
<dbReference type="Gene3D" id="3.30.40.10">
    <property type="entry name" value="Zinc/RING finger domain, C3HC4 (zinc finger)"/>
    <property type="match status" value="1"/>
</dbReference>
<dbReference type="Gene3D" id="3.40.50.300">
    <property type="entry name" value="P-loop containing nucleotide triphosphate hydrolases"/>
    <property type="match status" value="1"/>
</dbReference>
<dbReference type="InterPro" id="IPR000330">
    <property type="entry name" value="SNF2_N"/>
</dbReference>
<dbReference type="PANTHER" id="PTHR45626:SF22">
    <property type="entry name" value="DNA REPAIR PROTEIN RAD5"/>
    <property type="match status" value="1"/>
</dbReference>
<dbReference type="SMART" id="SM00184">
    <property type="entry name" value="RING"/>
    <property type="match status" value="1"/>
</dbReference>
<feature type="domain" description="Helicase C-terminal" evidence="11">
    <location>
        <begin position="422"/>
        <end position="553"/>
    </location>
</feature>
<dbReference type="eggNOG" id="KOG1001">
    <property type="taxonomic scope" value="Eukaryota"/>
</dbReference>
<evidence type="ECO:0000256" key="6">
    <source>
        <dbReference type="ARBA" id="ARBA00022833"/>
    </source>
</evidence>
<keyword evidence="6" id="KW-0862">Zinc</keyword>
<accession>A0A0D3K9S2</accession>
<dbReference type="PROSITE" id="PS51194">
    <property type="entry name" value="HELICASE_CTER"/>
    <property type="match status" value="1"/>
</dbReference>
<dbReference type="Pfam" id="PF00176">
    <property type="entry name" value="SNF2-rel_dom"/>
    <property type="match status" value="1"/>
</dbReference>
<evidence type="ECO:0000259" key="9">
    <source>
        <dbReference type="PROSITE" id="PS50089"/>
    </source>
</evidence>
<dbReference type="GO" id="GO:0005524">
    <property type="term" value="F:ATP binding"/>
    <property type="evidence" value="ECO:0007669"/>
    <property type="project" value="UniProtKB-KW"/>
</dbReference>
<dbReference type="PaxDb" id="2903-EOD32507"/>
<evidence type="ECO:0000313" key="12">
    <source>
        <dbReference type="EnsemblProtists" id="EOD32507"/>
    </source>
</evidence>
<reference evidence="13" key="1">
    <citation type="journal article" date="2013" name="Nature">
        <title>Pan genome of the phytoplankton Emiliania underpins its global distribution.</title>
        <authorList>
            <person name="Read B.A."/>
            <person name="Kegel J."/>
            <person name="Klute M.J."/>
            <person name="Kuo A."/>
            <person name="Lefebvre S.C."/>
            <person name="Maumus F."/>
            <person name="Mayer C."/>
            <person name="Miller J."/>
            <person name="Monier A."/>
            <person name="Salamov A."/>
            <person name="Young J."/>
            <person name="Aguilar M."/>
            <person name="Claverie J.M."/>
            <person name="Frickenhaus S."/>
            <person name="Gonzalez K."/>
            <person name="Herman E.K."/>
            <person name="Lin Y.C."/>
            <person name="Napier J."/>
            <person name="Ogata H."/>
            <person name="Sarno A.F."/>
            <person name="Shmutz J."/>
            <person name="Schroeder D."/>
            <person name="de Vargas C."/>
            <person name="Verret F."/>
            <person name="von Dassow P."/>
            <person name="Valentin K."/>
            <person name="Van de Peer Y."/>
            <person name="Wheeler G."/>
            <person name="Dacks J.B."/>
            <person name="Delwiche C.F."/>
            <person name="Dyhrman S.T."/>
            <person name="Glockner G."/>
            <person name="John U."/>
            <person name="Richards T."/>
            <person name="Worden A.Z."/>
            <person name="Zhang X."/>
            <person name="Grigoriev I.V."/>
            <person name="Allen A.E."/>
            <person name="Bidle K."/>
            <person name="Borodovsky M."/>
            <person name="Bowler C."/>
            <person name="Brownlee C."/>
            <person name="Cock J.M."/>
            <person name="Elias M."/>
            <person name="Gladyshev V.N."/>
            <person name="Groth M."/>
            <person name="Guda C."/>
            <person name="Hadaegh A."/>
            <person name="Iglesias-Rodriguez M.D."/>
            <person name="Jenkins J."/>
            <person name="Jones B.M."/>
            <person name="Lawson T."/>
            <person name="Leese F."/>
            <person name="Lindquist E."/>
            <person name="Lobanov A."/>
            <person name="Lomsadze A."/>
            <person name="Malik S.B."/>
            <person name="Marsh M.E."/>
            <person name="Mackinder L."/>
            <person name="Mock T."/>
            <person name="Mueller-Roeber B."/>
            <person name="Pagarete A."/>
            <person name="Parker M."/>
            <person name="Probert I."/>
            <person name="Quesneville H."/>
            <person name="Raines C."/>
            <person name="Rensing S.A."/>
            <person name="Riano-Pachon D.M."/>
            <person name="Richier S."/>
            <person name="Rokitta S."/>
            <person name="Shiraiwa Y."/>
            <person name="Soanes D.M."/>
            <person name="van der Giezen M."/>
            <person name="Wahlund T.M."/>
            <person name="Williams B."/>
            <person name="Wilson W."/>
            <person name="Wolfe G."/>
            <person name="Wurch L.L."/>
        </authorList>
    </citation>
    <scope>NUCLEOTIDE SEQUENCE</scope>
</reference>
<keyword evidence="1" id="KW-0479">Metal-binding</keyword>
<dbReference type="InterPro" id="IPR050628">
    <property type="entry name" value="SNF2_RAD54_helicase_TF"/>
</dbReference>
<feature type="domain" description="RING-type" evidence="9">
    <location>
        <begin position="328"/>
        <end position="368"/>
    </location>
</feature>
<dbReference type="SMART" id="SM00490">
    <property type="entry name" value="HELICc"/>
    <property type="match status" value="1"/>
</dbReference>
<dbReference type="HOGENOM" id="CLU_000315_2_8_1"/>
<dbReference type="InterPro" id="IPR049730">
    <property type="entry name" value="SNF2/RAD54-like_C"/>
</dbReference>
<dbReference type="SUPFAM" id="SSF57850">
    <property type="entry name" value="RING/U-box"/>
    <property type="match status" value="1"/>
</dbReference>
<evidence type="ECO:0000256" key="1">
    <source>
        <dbReference type="ARBA" id="ARBA00022723"/>
    </source>
</evidence>
<dbReference type="CDD" id="cd18793">
    <property type="entry name" value="SF2_C_SNF"/>
    <property type="match status" value="1"/>
</dbReference>
<dbReference type="GO" id="GO:0004386">
    <property type="term" value="F:helicase activity"/>
    <property type="evidence" value="ECO:0007669"/>
    <property type="project" value="UniProtKB-KW"/>
</dbReference>
<keyword evidence="2" id="KW-0547">Nucleotide-binding</keyword>
<dbReference type="SUPFAM" id="SSF52540">
    <property type="entry name" value="P-loop containing nucleoside triphosphate hydrolases"/>
    <property type="match status" value="2"/>
</dbReference>
<dbReference type="InterPro" id="IPR001650">
    <property type="entry name" value="Helicase_C-like"/>
</dbReference>
<keyword evidence="3 8" id="KW-0863">Zinc-finger</keyword>
<dbReference type="Pfam" id="PF00271">
    <property type="entry name" value="Helicase_C"/>
    <property type="match status" value="1"/>
</dbReference>
<keyword evidence="13" id="KW-1185">Reference proteome</keyword>
<dbReference type="KEGG" id="ehx:EMIHUDRAFT_230858"/>
<dbReference type="PROSITE" id="PS51192">
    <property type="entry name" value="HELICASE_ATP_BIND_1"/>
    <property type="match status" value="1"/>
</dbReference>
<dbReference type="InterPro" id="IPR017907">
    <property type="entry name" value="Znf_RING_CS"/>
</dbReference>
<evidence type="ECO:0000256" key="8">
    <source>
        <dbReference type="PROSITE-ProRule" id="PRU00175"/>
    </source>
</evidence>
<evidence type="ECO:0000259" key="11">
    <source>
        <dbReference type="PROSITE" id="PS51194"/>
    </source>
</evidence>
<dbReference type="PANTHER" id="PTHR45626">
    <property type="entry name" value="TRANSCRIPTION TERMINATION FACTOR 2-RELATED"/>
    <property type="match status" value="1"/>
</dbReference>
<evidence type="ECO:0000256" key="5">
    <source>
        <dbReference type="ARBA" id="ARBA00022806"/>
    </source>
</evidence>
<feature type="domain" description="Helicase ATP-binding" evidence="10">
    <location>
        <begin position="1"/>
        <end position="144"/>
    </location>
</feature>
<sequence>MSLLSQWHENLLAHAGGALTATVYYGQGRDKSGATLLDHDVVITTYGTLASEHSSFAASEAASAESAAQGKPGPFFRAVRKPPLLAARWRRVVLDEAHTIKGRATQQAKAAFALDCECRWAVSGTPVQNALDDLFSLLHFLRLAPFDDYAYWRQNVLQPIEERQGAEKVVAAFGLLRGALDPLLLRRTKSTRGADGQPIVALPPRATHIEWLLLSEEERDFYDALRTQSRVRFDAFVAEGRVLNNYATVLHMLLQLRQACDHPYLVLARSGADADISRLGARLLRQWQSEQGGDSQPSAAASAQFLERTMRELESAGGGPASDAPSECVICLDQFDDPVLTRCSHTFCRECLLGCLGPAGRAPCPVCRELVERGSLVTVPGSRFAVDLDSHWKASAKLEALMADVRETLATPLPPPAVPAVGADEPPDDVGKLVIVSQWTSMLDLVQRPLEAAELRFERLDGKLSQPARASVLKRFAARDGPRILLLSLRAGGVGLNLVSAQTLYLLDPWWNPAVEEQAVNRIHRIGQRYPVRIKRFLVQDSMGVEDFKFLFH</sequence>
<evidence type="ECO:0000313" key="13">
    <source>
        <dbReference type="Proteomes" id="UP000013827"/>
    </source>
</evidence>
<dbReference type="InterPro" id="IPR014001">
    <property type="entry name" value="Helicase_ATP-bd"/>
</dbReference>
<dbReference type="InterPro" id="IPR001841">
    <property type="entry name" value="Znf_RING"/>
</dbReference>
<evidence type="ECO:0000256" key="7">
    <source>
        <dbReference type="ARBA" id="ARBA00022840"/>
    </source>
</evidence>
<evidence type="ECO:0000256" key="2">
    <source>
        <dbReference type="ARBA" id="ARBA00022741"/>
    </source>
</evidence>
<dbReference type="InterPro" id="IPR027370">
    <property type="entry name" value="Znf-RING_euk"/>
</dbReference>
<dbReference type="InterPro" id="IPR038718">
    <property type="entry name" value="SNF2-like_sf"/>
</dbReference>
<dbReference type="GO" id="GO:0008270">
    <property type="term" value="F:zinc ion binding"/>
    <property type="evidence" value="ECO:0007669"/>
    <property type="project" value="UniProtKB-KW"/>
</dbReference>
<reference evidence="12" key="2">
    <citation type="submission" date="2024-10" db="UniProtKB">
        <authorList>
            <consortium name="EnsemblProtists"/>
        </authorList>
    </citation>
    <scope>IDENTIFICATION</scope>
</reference>
<dbReference type="GO" id="GO:0016787">
    <property type="term" value="F:hydrolase activity"/>
    <property type="evidence" value="ECO:0007669"/>
    <property type="project" value="UniProtKB-KW"/>
</dbReference>
<evidence type="ECO:0000256" key="4">
    <source>
        <dbReference type="ARBA" id="ARBA00022801"/>
    </source>
</evidence>
<dbReference type="EnsemblProtists" id="EOD32507">
    <property type="protein sequence ID" value="EOD32507"/>
    <property type="gene ID" value="EMIHUDRAFT_230858"/>
</dbReference>
<proteinExistence type="predicted"/>